<proteinExistence type="predicted"/>
<dbReference type="Proteomes" id="UP001595191">
    <property type="component" value="Unassembled WGS sequence"/>
</dbReference>
<accession>A0ACC7LHI0</accession>
<sequence>MLRSFEIINRISLIDVMGILFITMISIVEIKAQTRTTNDMPIVLVTDLESDQLAMIEPLNNFLQRTEEDIVEAFPKHEFYKGLLKGKYELREDHLVLPIKGTIITVYTEQRIFPNKGFLSKVQLNSGDDYRLGAANAKVISNQKGELILRIQ</sequence>
<gene>
    <name evidence="1" type="ORF">ACEZ3G_05400</name>
</gene>
<comment type="caution">
    <text evidence="1">The sequence shown here is derived from an EMBL/GenBank/DDBJ whole genome shotgun (WGS) entry which is preliminary data.</text>
</comment>
<name>A0ACC7LHI0_9FLAO</name>
<dbReference type="EMBL" id="JBHFPV010000001">
    <property type="protein sequence ID" value="MFH6602903.1"/>
    <property type="molecule type" value="Genomic_DNA"/>
</dbReference>
<protein>
    <submittedName>
        <fullName evidence="1">Uncharacterized protein</fullName>
    </submittedName>
</protein>
<keyword evidence="2" id="KW-1185">Reference proteome</keyword>
<evidence type="ECO:0000313" key="2">
    <source>
        <dbReference type="Proteomes" id="UP001595191"/>
    </source>
</evidence>
<organism evidence="1 2">
    <name type="scientific">Meishania litoralis</name>
    <dbReference type="NCBI Taxonomy" id="3434685"/>
    <lineage>
        <taxon>Bacteria</taxon>
        <taxon>Pseudomonadati</taxon>
        <taxon>Bacteroidota</taxon>
        <taxon>Flavobacteriia</taxon>
        <taxon>Flavobacteriales</taxon>
        <taxon>Flavobacteriaceae</taxon>
        <taxon>Meishania</taxon>
    </lineage>
</organism>
<evidence type="ECO:0000313" key="1">
    <source>
        <dbReference type="EMBL" id="MFH6602903.1"/>
    </source>
</evidence>
<reference evidence="1" key="1">
    <citation type="submission" date="2024-09" db="EMBL/GenBank/DDBJ databases">
        <authorList>
            <person name="Liu J."/>
        </authorList>
    </citation>
    <scope>NUCLEOTIDE SEQUENCE</scope>
    <source>
        <strain evidence="1">NBU2967</strain>
    </source>
</reference>